<dbReference type="SUPFAM" id="SSF57756">
    <property type="entry name" value="Retrovirus zinc finger-like domains"/>
    <property type="match status" value="1"/>
</dbReference>
<protein>
    <recommendedName>
        <fullName evidence="2">CCHC-type domain-containing protein</fullName>
    </recommendedName>
</protein>
<evidence type="ECO:0000259" key="2">
    <source>
        <dbReference type="PROSITE" id="PS50158"/>
    </source>
</evidence>
<keyword evidence="1" id="KW-0863">Zinc-finger</keyword>
<sequence length="102" mass="11579">MNREVAELIGSRLGTVIEVANKQPQSLWGVKMQIKVSLDIRKPLKRFLRIHSLSGDELTVSFTYEKLSTFCYICGILGHIMRDCAVRLEAIVRGEELGEPQF</sequence>
<feature type="domain" description="CCHC-type" evidence="2">
    <location>
        <begin position="71"/>
        <end position="84"/>
    </location>
</feature>
<dbReference type="AlphaFoldDB" id="A0AAW2PKN8"/>
<organism evidence="3">
    <name type="scientific">Sesamum radiatum</name>
    <name type="common">Black benniseed</name>
    <dbReference type="NCBI Taxonomy" id="300843"/>
    <lineage>
        <taxon>Eukaryota</taxon>
        <taxon>Viridiplantae</taxon>
        <taxon>Streptophyta</taxon>
        <taxon>Embryophyta</taxon>
        <taxon>Tracheophyta</taxon>
        <taxon>Spermatophyta</taxon>
        <taxon>Magnoliopsida</taxon>
        <taxon>eudicotyledons</taxon>
        <taxon>Gunneridae</taxon>
        <taxon>Pentapetalae</taxon>
        <taxon>asterids</taxon>
        <taxon>lamiids</taxon>
        <taxon>Lamiales</taxon>
        <taxon>Pedaliaceae</taxon>
        <taxon>Sesamum</taxon>
    </lineage>
</organism>
<dbReference type="EMBL" id="JACGWJ010000017">
    <property type="protein sequence ID" value="KAL0355404.1"/>
    <property type="molecule type" value="Genomic_DNA"/>
</dbReference>
<keyword evidence="1" id="KW-0862">Zinc</keyword>
<dbReference type="GO" id="GO:0003676">
    <property type="term" value="F:nucleic acid binding"/>
    <property type="evidence" value="ECO:0007669"/>
    <property type="project" value="InterPro"/>
</dbReference>
<dbReference type="GO" id="GO:0008270">
    <property type="term" value="F:zinc ion binding"/>
    <property type="evidence" value="ECO:0007669"/>
    <property type="project" value="UniProtKB-KW"/>
</dbReference>
<dbReference type="PANTHER" id="PTHR31286:SF167">
    <property type="entry name" value="OS09G0268800 PROTEIN"/>
    <property type="match status" value="1"/>
</dbReference>
<dbReference type="InterPro" id="IPR001878">
    <property type="entry name" value="Znf_CCHC"/>
</dbReference>
<dbReference type="Pfam" id="PF14392">
    <property type="entry name" value="zf-CCHC_4"/>
    <property type="match status" value="1"/>
</dbReference>
<dbReference type="InterPro" id="IPR025836">
    <property type="entry name" value="Zn_knuckle_CX2CX4HX4C"/>
</dbReference>
<name>A0AAW2PKN8_SESRA</name>
<reference evidence="3" key="2">
    <citation type="journal article" date="2024" name="Plant">
        <title>Genomic evolution and insights into agronomic trait innovations of Sesamum species.</title>
        <authorList>
            <person name="Miao H."/>
            <person name="Wang L."/>
            <person name="Qu L."/>
            <person name="Liu H."/>
            <person name="Sun Y."/>
            <person name="Le M."/>
            <person name="Wang Q."/>
            <person name="Wei S."/>
            <person name="Zheng Y."/>
            <person name="Lin W."/>
            <person name="Duan Y."/>
            <person name="Cao H."/>
            <person name="Xiong S."/>
            <person name="Wang X."/>
            <person name="Wei L."/>
            <person name="Li C."/>
            <person name="Ma Q."/>
            <person name="Ju M."/>
            <person name="Zhao R."/>
            <person name="Li G."/>
            <person name="Mu C."/>
            <person name="Tian Q."/>
            <person name="Mei H."/>
            <person name="Zhang T."/>
            <person name="Gao T."/>
            <person name="Zhang H."/>
        </authorList>
    </citation>
    <scope>NUCLEOTIDE SEQUENCE</scope>
    <source>
        <strain evidence="3">G02</strain>
    </source>
</reference>
<reference evidence="3" key="1">
    <citation type="submission" date="2020-06" db="EMBL/GenBank/DDBJ databases">
        <authorList>
            <person name="Li T."/>
            <person name="Hu X."/>
            <person name="Zhang T."/>
            <person name="Song X."/>
            <person name="Zhang H."/>
            <person name="Dai N."/>
            <person name="Sheng W."/>
            <person name="Hou X."/>
            <person name="Wei L."/>
        </authorList>
    </citation>
    <scope>NUCLEOTIDE SEQUENCE</scope>
    <source>
        <strain evidence="3">G02</strain>
        <tissue evidence="3">Leaf</tissue>
    </source>
</reference>
<proteinExistence type="predicted"/>
<dbReference type="PANTHER" id="PTHR31286">
    <property type="entry name" value="GLYCINE-RICH CELL WALL STRUCTURAL PROTEIN 1.8-LIKE"/>
    <property type="match status" value="1"/>
</dbReference>
<accession>A0AAW2PKN8</accession>
<dbReference type="InterPro" id="IPR040256">
    <property type="entry name" value="At4g02000-like"/>
</dbReference>
<keyword evidence="1" id="KW-0479">Metal-binding</keyword>
<evidence type="ECO:0000256" key="1">
    <source>
        <dbReference type="PROSITE-ProRule" id="PRU00047"/>
    </source>
</evidence>
<dbReference type="InterPro" id="IPR036875">
    <property type="entry name" value="Znf_CCHC_sf"/>
</dbReference>
<evidence type="ECO:0000313" key="3">
    <source>
        <dbReference type="EMBL" id="KAL0355404.1"/>
    </source>
</evidence>
<comment type="caution">
    <text evidence="3">The sequence shown here is derived from an EMBL/GenBank/DDBJ whole genome shotgun (WGS) entry which is preliminary data.</text>
</comment>
<dbReference type="PROSITE" id="PS50158">
    <property type="entry name" value="ZF_CCHC"/>
    <property type="match status" value="1"/>
</dbReference>
<gene>
    <name evidence="3" type="ORF">Sradi_3987300</name>
</gene>